<accession>A0A976N149</accession>
<organism evidence="1">
    <name type="scientific">Sigmofec virus UA08Rod_5746</name>
    <dbReference type="NCBI Taxonomy" id="2929439"/>
    <lineage>
        <taxon>Viruses</taxon>
        <taxon>Monodnaviria</taxon>
        <taxon>Sangervirae</taxon>
        <taxon>Phixviricota</taxon>
        <taxon>Malgrandaviricetes</taxon>
        <taxon>Petitvirales</taxon>
        <taxon>Microviridae</taxon>
    </lineage>
</organism>
<evidence type="ECO:0000313" key="1">
    <source>
        <dbReference type="EMBL" id="UPW41018.1"/>
    </source>
</evidence>
<dbReference type="Pfam" id="PF20577">
    <property type="entry name" value="Phage_ORF5"/>
    <property type="match status" value="1"/>
</dbReference>
<name>A0A976N149_9VIRU</name>
<reference evidence="1" key="1">
    <citation type="submission" date="2022-02" db="EMBL/GenBank/DDBJ databases">
        <title>Towards deciphering the DNA virus diversity associated with rodent species in the families Cricetidae and Heteromyidae.</title>
        <authorList>
            <person name="Lund M."/>
            <person name="Larsen B.B."/>
            <person name="Gryseels S."/>
            <person name="Kraberger S."/>
            <person name="Rowsey D.M."/>
            <person name="Steger L."/>
            <person name="Yule K.M."/>
            <person name="Upham N.S."/>
            <person name="Worobey M."/>
            <person name="Van Doorslaer K."/>
            <person name="Varsani A."/>
        </authorList>
    </citation>
    <scope>NUCLEOTIDE SEQUENCE</scope>
    <source>
        <strain evidence="1">UA08Rod_5746</strain>
    </source>
</reference>
<dbReference type="InterPro" id="IPR046781">
    <property type="entry name" value="Phage_ORF5"/>
</dbReference>
<protein>
    <submittedName>
        <fullName evidence="1">Nonstructural protein</fullName>
    </submittedName>
</protein>
<proteinExistence type="predicted"/>
<dbReference type="EMBL" id="OM869532">
    <property type="protein sequence ID" value="UPW41018.1"/>
    <property type="molecule type" value="Genomic_DNA"/>
</dbReference>
<sequence length="115" mass="12956">MSNVSTKEEFFKSHGVSLEEVSKNVIPSSCDCMYSLYDVCTGIFEAPFLSVNDSCAIRIVKDTILMRDNLVKRHPEDYQLFKLGLYDKSSGVVLPVSLPQKIVNLRELVTPNSHE</sequence>